<proteinExistence type="predicted"/>
<feature type="region of interest" description="Disordered" evidence="1">
    <location>
        <begin position="1"/>
        <end position="43"/>
    </location>
</feature>
<name>A0A7C9D9R2_OPUST</name>
<protein>
    <submittedName>
        <fullName evidence="2">Uncharacterized protein</fullName>
    </submittedName>
</protein>
<accession>A0A7C9D9R2</accession>
<reference evidence="2" key="2">
    <citation type="submission" date="2020-07" db="EMBL/GenBank/DDBJ databases">
        <authorList>
            <person name="Vera ALvarez R."/>
            <person name="Arias-Moreno D.M."/>
            <person name="Jimenez-Jacinto V."/>
            <person name="Jimenez-Bremont J.F."/>
            <person name="Swaminathan K."/>
            <person name="Moose S.P."/>
            <person name="Guerrero-Gonzalez M.L."/>
            <person name="Marino-Ramirez L."/>
            <person name="Landsman D."/>
            <person name="Rodriguez-Kessler M."/>
            <person name="Delgado-Sanchez P."/>
        </authorList>
    </citation>
    <scope>NUCLEOTIDE SEQUENCE</scope>
    <source>
        <tissue evidence="2">Cladode</tissue>
    </source>
</reference>
<feature type="compositionally biased region" description="Polar residues" evidence="1">
    <location>
        <begin position="25"/>
        <end position="35"/>
    </location>
</feature>
<sequence length="114" mass="12272">MISAKPRGNSLLNSERDNKRGDISCLSSSLFTPSHNPAPLGPDDIILANVRAGKSDSLHCPDGDLLDAIAEGMDDDAMDAYLNLNHFEDVDMSSDSSKRKRLEEGEEASSRGPV</sequence>
<dbReference type="EMBL" id="GISG01081272">
    <property type="protein sequence ID" value="MBA4632189.1"/>
    <property type="molecule type" value="Transcribed_RNA"/>
</dbReference>
<evidence type="ECO:0000313" key="2">
    <source>
        <dbReference type="EMBL" id="MBA4632189.1"/>
    </source>
</evidence>
<evidence type="ECO:0000256" key="1">
    <source>
        <dbReference type="SAM" id="MobiDB-lite"/>
    </source>
</evidence>
<dbReference type="AlphaFoldDB" id="A0A7C9D9R2"/>
<organism evidence="2">
    <name type="scientific">Opuntia streptacantha</name>
    <name type="common">Prickly pear cactus</name>
    <name type="synonym">Opuntia cardona</name>
    <dbReference type="NCBI Taxonomy" id="393608"/>
    <lineage>
        <taxon>Eukaryota</taxon>
        <taxon>Viridiplantae</taxon>
        <taxon>Streptophyta</taxon>
        <taxon>Embryophyta</taxon>
        <taxon>Tracheophyta</taxon>
        <taxon>Spermatophyta</taxon>
        <taxon>Magnoliopsida</taxon>
        <taxon>eudicotyledons</taxon>
        <taxon>Gunneridae</taxon>
        <taxon>Pentapetalae</taxon>
        <taxon>Caryophyllales</taxon>
        <taxon>Cactineae</taxon>
        <taxon>Cactaceae</taxon>
        <taxon>Opuntioideae</taxon>
        <taxon>Opuntia</taxon>
    </lineage>
</organism>
<reference evidence="2" key="1">
    <citation type="journal article" date="2013" name="J. Plant Res.">
        <title>Effect of fungi and light on seed germination of three Opuntia species from semiarid lands of central Mexico.</title>
        <authorList>
            <person name="Delgado-Sanchez P."/>
            <person name="Jimenez-Bremont J.F."/>
            <person name="Guerrero-Gonzalez Mde L."/>
            <person name="Flores J."/>
        </authorList>
    </citation>
    <scope>NUCLEOTIDE SEQUENCE</scope>
    <source>
        <tissue evidence="2">Cladode</tissue>
    </source>
</reference>
<feature type="region of interest" description="Disordered" evidence="1">
    <location>
        <begin position="89"/>
        <end position="114"/>
    </location>
</feature>